<dbReference type="Proteomes" id="UP000753908">
    <property type="component" value="Unassembled WGS sequence"/>
</dbReference>
<feature type="domain" description="Putative restriction endonuclease" evidence="1">
    <location>
        <begin position="27"/>
        <end position="202"/>
    </location>
</feature>
<organism evidence="2 3">
    <name type="scientific">Symplocastrum torsivum CPER-KK1</name>
    <dbReference type="NCBI Taxonomy" id="450513"/>
    <lineage>
        <taxon>Bacteria</taxon>
        <taxon>Bacillati</taxon>
        <taxon>Cyanobacteriota</taxon>
        <taxon>Cyanophyceae</taxon>
        <taxon>Oscillatoriophycideae</taxon>
        <taxon>Oscillatoriales</taxon>
        <taxon>Microcoleaceae</taxon>
        <taxon>Symplocastrum</taxon>
    </lineage>
</organism>
<dbReference type="Pfam" id="PF05685">
    <property type="entry name" value="Uma2"/>
    <property type="match status" value="1"/>
</dbReference>
<dbReference type="SUPFAM" id="SSF52980">
    <property type="entry name" value="Restriction endonuclease-like"/>
    <property type="match status" value="1"/>
</dbReference>
<evidence type="ECO:0000313" key="3">
    <source>
        <dbReference type="Proteomes" id="UP000753908"/>
    </source>
</evidence>
<keyword evidence="2" id="KW-0540">Nuclease</keyword>
<dbReference type="Gene3D" id="3.90.1570.10">
    <property type="entry name" value="tt1808, chain A"/>
    <property type="match status" value="1"/>
</dbReference>
<gene>
    <name evidence="2" type="ORF">KME25_08385</name>
</gene>
<dbReference type="AlphaFoldDB" id="A0A951PIE1"/>
<name>A0A951PIE1_9CYAN</name>
<protein>
    <submittedName>
        <fullName evidence="2">Uma2 family endonuclease</fullName>
    </submittedName>
</protein>
<dbReference type="EMBL" id="JAHHIF010000009">
    <property type="protein sequence ID" value="MBW4544445.1"/>
    <property type="molecule type" value="Genomic_DNA"/>
</dbReference>
<reference evidence="2" key="1">
    <citation type="submission" date="2021-05" db="EMBL/GenBank/DDBJ databases">
        <authorList>
            <person name="Pietrasiak N."/>
            <person name="Ward R."/>
            <person name="Stajich J.E."/>
            <person name="Kurbessoian T."/>
        </authorList>
    </citation>
    <scope>NUCLEOTIDE SEQUENCE</scope>
    <source>
        <strain evidence="2">CPER-KK1</strain>
    </source>
</reference>
<dbReference type="PANTHER" id="PTHR35400:SF1">
    <property type="entry name" value="SLR1083 PROTEIN"/>
    <property type="match status" value="1"/>
</dbReference>
<sequence>MSSSSAYGVATLTKNLVTDTWWGKVSWEEFIELAENPAYADGRFYYHQGLLRIEMSPLGPRHGRQSSIISKAVSLFATIKNIRIVEFANTSFRNAGVGEFQPDLAFYIGSGLRVPPPSNEPIDLQDFDPPSLVVELGAASVSDELGRKRLMYEESGVQEYWVNDLNIGEIVAFAIAEGRSGRVRESQVLPGLAIASVEEAIKRSQIEDDTKINLWLLKTFSQG</sequence>
<dbReference type="CDD" id="cd06260">
    <property type="entry name" value="DUF820-like"/>
    <property type="match status" value="1"/>
</dbReference>
<keyword evidence="2" id="KW-0255">Endonuclease</keyword>
<dbReference type="GO" id="GO:0004519">
    <property type="term" value="F:endonuclease activity"/>
    <property type="evidence" value="ECO:0007669"/>
    <property type="project" value="UniProtKB-KW"/>
</dbReference>
<comment type="caution">
    <text evidence="2">The sequence shown here is derived from an EMBL/GenBank/DDBJ whole genome shotgun (WGS) entry which is preliminary data.</text>
</comment>
<dbReference type="InterPro" id="IPR011335">
    <property type="entry name" value="Restrct_endonuc-II-like"/>
</dbReference>
<evidence type="ECO:0000313" key="2">
    <source>
        <dbReference type="EMBL" id="MBW4544445.1"/>
    </source>
</evidence>
<dbReference type="PANTHER" id="PTHR35400">
    <property type="entry name" value="SLR1083 PROTEIN"/>
    <property type="match status" value="1"/>
</dbReference>
<proteinExistence type="predicted"/>
<reference evidence="2" key="2">
    <citation type="journal article" date="2022" name="Microbiol. Resour. Announc.">
        <title>Metagenome Sequencing to Explore Phylogenomics of Terrestrial Cyanobacteria.</title>
        <authorList>
            <person name="Ward R.D."/>
            <person name="Stajich J.E."/>
            <person name="Johansen J.R."/>
            <person name="Huntemann M."/>
            <person name="Clum A."/>
            <person name="Foster B."/>
            <person name="Foster B."/>
            <person name="Roux S."/>
            <person name="Palaniappan K."/>
            <person name="Varghese N."/>
            <person name="Mukherjee S."/>
            <person name="Reddy T.B.K."/>
            <person name="Daum C."/>
            <person name="Copeland A."/>
            <person name="Chen I.A."/>
            <person name="Ivanova N.N."/>
            <person name="Kyrpides N.C."/>
            <person name="Shapiro N."/>
            <person name="Eloe-Fadrosh E.A."/>
            <person name="Pietrasiak N."/>
        </authorList>
    </citation>
    <scope>NUCLEOTIDE SEQUENCE</scope>
    <source>
        <strain evidence="2">CPER-KK1</strain>
    </source>
</reference>
<evidence type="ECO:0000259" key="1">
    <source>
        <dbReference type="Pfam" id="PF05685"/>
    </source>
</evidence>
<dbReference type="InterPro" id="IPR012296">
    <property type="entry name" value="Nuclease_put_TT1808"/>
</dbReference>
<keyword evidence="2" id="KW-0378">Hydrolase</keyword>
<dbReference type="InterPro" id="IPR008538">
    <property type="entry name" value="Uma2"/>
</dbReference>
<accession>A0A951PIE1</accession>